<dbReference type="InterPro" id="IPR006685">
    <property type="entry name" value="MscS_channel_2nd"/>
</dbReference>
<dbReference type="EMBL" id="MWDQ01000073">
    <property type="protein sequence ID" value="OQB73611.1"/>
    <property type="molecule type" value="Genomic_DNA"/>
</dbReference>
<sequence length="261" mass="28884">MFIIFFMSDPTLLTLYQKFLTYLPRIPIALIICAAGWFLGKTWNRFYIRISKKSSINSVAKKYIGRTVYIAIFCLALIIALSILGLDISPLLASIGAGGLIIGFGVRETVSDFASGLLILMYRPFKVGDFVKIGVVEGEISVISPVNIEIKGKDGKRILVPNRSAWGQVVYNSTRDGKNITTLQITVSSASDEFEKVLDNIFKSIELKYRCIISGVSTAGIIYSVYIEIPKDGSCTIENIIKNIWLLLKEKNITATIAIQP</sequence>
<comment type="similarity">
    <text evidence="2">Belongs to the MscS (TC 1.A.23) family.</text>
</comment>
<evidence type="ECO:0000256" key="4">
    <source>
        <dbReference type="ARBA" id="ARBA00022989"/>
    </source>
</evidence>
<evidence type="ECO:0000256" key="1">
    <source>
        <dbReference type="ARBA" id="ARBA00004141"/>
    </source>
</evidence>
<feature type="transmembrane region" description="Helical" evidence="6">
    <location>
        <begin position="63"/>
        <end position="85"/>
    </location>
</feature>
<reference evidence="8" key="1">
    <citation type="submission" date="2017-02" db="EMBL/GenBank/DDBJ databases">
        <title>Delving into the versatile metabolic prowess of the omnipresent phylum Bacteroidetes.</title>
        <authorList>
            <person name="Nobu M.K."/>
            <person name="Mei R."/>
            <person name="Narihiro T."/>
            <person name="Kuroda K."/>
            <person name="Liu W.-T."/>
        </authorList>
    </citation>
    <scope>NUCLEOTIDE SEQUENCE</scope>
    <source>
        <strain evidence="8">ADurb.Bin131</strain>
    </source>
</reference>
<accession>A0A1V6C9N8</accession>
<evidence type="ECO:0000256" key="3">
    <source>
        <dbReference type="ARBA" id="ARBA00022692"/>
    </source>
</evidence>
<keyword evidence="3 6" id="KW-0812">Transmembrane</keyword>
<dbReference type="InterPro" id="IPR045275">
    <property type="entry name" value="MscS_archaea/bacteria_type"/>
</dbReference>
<dbReference type="PANTHER" id="PTHR30221:SF1">
    <property type="entry name" value="SMALL-CONDUCTANCE MECHANOSENSITIVE CHANNEL"/>
    <property type="match status" value="1"/>
</dbReference>
<dbReference type="Gene3D" id="1.10.287.1260">
    <property type="match status" value="1"/>
</dbReference>
<proteinExistence type="inferred from homology"/>
<gene>
    <name evidence="8" type="primary">mscS</name>
    <name evidence="8" type="ORF">BWX89_00868</name>
</gene>
<protein>
    <submittedName>
        <fullName evidence="8">Small-conductance mechanosensitive channel</fullName>
    </submittedName>
</protein>
<dbReference type="Gene3D" id="2.30.30.60">
    <property type="match status" value="1"/>
</dbReference>
<feature type="domain" description="Mechanosensitive ion channel MscS" evidence="7">
    <location>
        <begin position="109"/>
        <end position="175"/>
    </location>
</feature>
<evidence type="ECO:0000256" key="2">
    <source>
        <dbReference type="ARBA" id="ARBA00008017"/>
    </source>
</evidence>
<evidence type="ECO:0000259" key="7">
    <source>
        <dbReference type="Pfam" id="PF00924"/>
    </source>
</evidence>
<feature type="transmembrane region" description="Helical" evidence="6">
    <location>
        <begin position="22"/>
        <end position="43"/>
    </location>
</feature>
<dbReference type="SUPFAM" id="SSF82861">
    <property type="entry name" value="Mechanosensitive channel protein MscS (YggB), transmembrane region"/>
    <property type="match status" value="1"/>
</dbReference>
<evidence type="ECO:0000256" key="6">
    <source>
        <dbReference type="SAM" id="Phobius"/>
    </source>
</evidence>
<keyword evidence="4 6" id="KW-1133">Transmembrane helix</keyword>
<evidence type="ECO:0000256" key="5">
    <source>
        <dbReference type="ARBA" id="ARBA00023136"/>
    </source>
</evidence>
<comment type="subcellular location">
    <subcellularLocation>
        <location evidence="1">Membrane</location>
        <topology evidence="1">Multi-pass membrane protein</topology>
    </subcellularLocation>
</comment>
<dbReference type="GO" id="GO:0008381">
    <property type="term" value="F:mechanosensitive monoatomic ion channel activity"/>
    <property type="evidence" value="ECO:0007669"/>
    <property type="project" value="InterPro"/>
</dbReference>
<evidence type="ECO:0000313" key="8">
    <source>
        <dbReference type="EMBL" id="OQB73611.1"/>
    </source>
</evidence>
<dbReference type="InterPro" id="IPR023408">
    <property type="entry name" value="MscS_beta-dom_sf"/>
</dbReference>
<dbReference type="Proteomes" id="UP000485562">
    <property type="component" value="Unassembled WGS sequence"/>
</dbReference>
<name>A0A1V6C9N8_UNCT6</name>
<organism evidence="8">
    <name type="scientific">candidate division TA06 bacterium ADurb.Bin131</name>
    <dbReference type="NCBI Taxonomy" id="1852827"/>
    <lineage>
        <taxon>Bacteria</taxon>
        <taxon>Bacteria division TA06</taxon>
    </lineage>
</organism>
<dbReference type="SUPFAM" id="SSF50182">
    <property type="entry name" value="Sm-like ribonucleoproteins"/>
    <property type="match status" value="1"/>
</dbReference>
<dbReference type="PANTHER" id="PTHR30221">
    <property type="entry name" value="SMALL-CONDUCTANCE MECHANOSENSITIVE CHANNEL"/>
    <property type="match status" value="1"/>
</dbReference>
<dbReference type="InterPro" id="IPR010920">
    <property type="entry name" value="LSM_dom_sf"/>
</dbReference>
<dbReference type="Pfam" id="PF00924">
    <property type="entry name" value="MS_channel_2nd"/>
    <property type="match status" value="1"/>
</dbReference>
<dbReference type="GO" id="GO:0016020">
    <property type="term" value="C:membrane"/>
    <property type="evidence" value="ECO:0007669"/>
    <property type="project" value="UniProtKB-SubCell"/>
</dbReference>
<comment type="caution">
    <text evidence="8">The sequence shown here is derived from an EMBL/GenBank/DDBJ whole genome shotgun (WGS) entry which is preliminary data.</text>
</comment>
<dbReference type="InterPro" id="IPR011014">
    <property type="entry name" value="MscS_channel_TM-2"/>
</dbReference>
<keyword evidence="5 6" id="KW-0472">Membrane</keyword>
<dbReference type="AlphaFoldDB" id="A0A1V6C9N8"/>